<gene>
    <name evidence="2" type="ORF">TEQG_05666</name>
</gene>
<organism evidence="2 3">
    <name type="scientific">Trichophyton equinum (strain ATCC MYA-4606 / CBS 127.97)</name>
    <name type="common">Horse ringworm fungus</name>
    <dbReference type="NCBI Taxonomy" id="559882"/>
    <lineage>
        <taxon>Eukaryota</taxon>
        <taxon>Fungi</taxon>
        <taxon>Dikarya</taxon>
        <taxon>Ascomycota</taxon>
        <taxon>Pezizomycotina</taxon>
        <taxon>Eurotiomycetes</taxon>
        <taxon>Eurotiomycetidae</taxon>
        <taxon>Onygenales</taxon>
        <taxon>Arthrodermataceae</taxon>
        <taxon>Trichophyton</taxon>
    </lineage>
</organism>
<dbReference type="GO" id="GO:0005739">
    <property type="term" value="C:mitochondrion"/>
    <property type="evidence" value="ECO:0007669"/>
    <property type="project" value="TreeGrafter"/>
</dbReference>
<accession>F2PXQ2</accession>
<dbReference type="HOGENOM" id="CLU_019189_9_0_1"/>
<dbReference type="PANTHER" id="PTHR36091">
    <property type="entry name" value="ALTERED INHERITANCE OF MITOCHONDRIA PROTEIN 9, MITOCHONDRIAL"/>
    <property type="match status" value="1"/>
</dbReference>
<dbReference type="InterPro" id="IPR051035">
    <property type="entry name" value="Mito_inheritance_9"/>
</dbReference>
<sequence length="419" mass="48101">MKAHGFAKDMWNYVSSLKEAVTKHTGGKVIDLQKLAVTLGIIGIEKTLFDIPFGSIGSLYFKTDLPPELQADLYLPGASDPDGDCDTFCIGPIADYMFWYGKRAELAVDRGPWNDPRQYLRAIGNRELEWTEKFGKPLEKDFPYNTLLPGIINQECYASLLRKYLEIVPFLLPEDPQNPGNQPAFRHPDLTPANVFVSPETFEITCIIDWQHATVTPLLLAAGHPKMFENPDVEPPETLEAPKPPEGYDTLDPETKAEVDELLRRRYLYYLYRVFNGAQNKKHLSAFYDPLLLPRQHLVDYAGRQWSGNRITLQGALMRMCEYWPLLSTDEKCPIAFTDAELKKHSEDEPMWFDLNALVNHWRDELGGLNEEGWIRSEMYNSALEKNKALKQKFINDADPDEVEKVANGWPFQDKEEYF</sequence>
<dbReference type="InterPro" id="IPR011009">
    <property type="entry name" value="Kinase-like_dom_sf"/>
</dbReference>
<dbReference type="PANTHER" id="PTHR36091:SF2">
    <property type="entry name" value="AMINOGLYCOSIDE PHOSPHOTRANSFERASE DOMAIN-CONTAINING PROTEIN"/>
    <property type="match status" value="1"/>
</dbReference>
<dbReference type="Gene3D" id="3.90.1200.10">
    <property type="match status" value="1"/>
</dbReference>
<dbReference type="GO" id="GO:0016740">
    <property type="term" value="F:transferase activity"/>
    <property type="evidence" value="ECO:0007669"/>
    <property type="project" value="UniProtKB-KW"/>
</dbReference>
<protein>
    <submittedName>
        <fullName evidence="2">Phosphotransferase enzyme family protein</fullName>
    </submittedName>
</protein>
<evidence type="ECO:0000313" key="2">
    <source>
        <dbReference type="EMBL" id="EGE06670.1"/>
    </source>
</evidence>
<name>F2PXQ2_TRIEC</name>
<evidence type="ECO:0000256" key="1">
    <source>
        <dbReference type="SAM" id="MobiDB-lite"/>
    </source>
</evidence>
<dbReference type="Proteomes" id="UP000009169">
    <property type="component" value="Unassembled WGS sequence"/>
</dbReference>
<dbReference type="SUPFAM" id="SSF56112">
    <property type="entry name" value="Protein kinase-like (PK-like)"/>
    <property type="match status" value="1"/>
</dbReference>
<keyword evidence="3" id="KW-1185">Reference proteome</keyword>
<dbReference type="eggNOG" id="ENOG502QV1E">
    <property type="taxonomic scope" value="Eukaryota"/>
</dbReference>
<reference evidence="3" key="1">
    <citation type="journal article" date="2012" name="MBio">
        <title>Comparative genome analysis of Trichophyton rubrum and related dermatophytes reveals candidate genes involved in infection.</title>
        <authorList>
            <person name="Martinez D.A."/>
            <person name="Oliver B.G."/>
            <person name="Graeser Y."/>
            <person name="Goldberg J.M."/>
            <person name="Li W."/>
            <person name="Martinez-Rossi N.M."/>
            <person name="Monod M."/>
            <person name="Shelest E."/>
            <person name="Barton R.C."/>
            <person name="Birch E."/>
            <person name="Brakhage A.A."/>
            <person name="Chen Z."/>
            <person name="Gurr S.J."/>
            <person name="Heiman D."/>
            <person name="Heitman J."/>
            <person name="Kosti I."/>
            <person name="Rossi A."/>
            <person name="Saif S."/>
            <person name="Samalova M."/>
            <person name="Saunders C.W."/>
            <person name="Shea T."/>
            <person name="Summerbell R.C."/>
            <person name="Xu J."/>
            <person name="Young S."/>
            <person name="Zeng Q."/>
            <person name="Birren B.W."/>
            <person name="Cuomo C.A."/>
            <person name="White T.C."/>
        </authorList>
    </citation>
    <scope>NUCLEOTIDE SEQUENCE [LARGE SCALE GENOMIC DNA]</scope>
    <source>
        <strain evidence="3">ATCC MYA-4606 / CBS 127.97</strain>
    </source>
</reference>
<evidence type="ECO:0000313" key="3">
    <source>
        <dbReference type="Proteomes" id="UP000009169"/>
    </source>
</evidence>
<feature type="region of interest" description="Disordered" evidence="1">
    <location>
        <begin position="230"/>
        <end position="252"/>
    </location>
</feature>
<dbReference type="AlphaFoldDB" id="F2PXQ2"/>
<dbReference type="EMBL" id="DS995750">
    <property type="protein sequence ID" value="EGE06670.1"/>
    <property type="molecule type" value="Genomic_DNA"/>
</dbReference>
<dbReference type="VEuPathDB" id="FungiDB:TEQG_05666"/>
<proteinExistence type="predicted"/>